<dbReference type="EMBL" id="JBHSNA010000002">
    <property type="protein sequence ID" value="MFC5565585.1"/>
    <property type="molecule type" value="Genomic_DNA"/>
</dbReference>
<dbReference type="Pfam" id="PF04250">
    <property type="entry name" value="DUF429"/>
    <property type="match status" value="1"/>
</dbReference>
<name>A0ABW0S9I1_9RHOB</name>
<evidence type="ECO:0000313" key="2">
    <source>
        <dbReference type="Proteomes" id="UP001596056"/>
    </source>
</evidence>
<sequence length="287" mass="31587">MRIYGIDFTSAPSRRKPICVAVCRLDGDRLIFERMGRLASLDAFEAALQEPGPWVAGFDFPFTQSRTFLRNMNWPEDWLAYADFLIGMDGGKAQFRAALEDYKARREKGQKEHFRSFEAGIGAASPQKLDYVPVALMQFAGVPRLKRAGVHLPGLCDGDPSRVAVEAYPGVAARGLIGKRPYKNDAKTKQTLALAEARKDLLGALTGDEGRTYFDLTVQAPARLAEDPTGDAVDALLCAVQAAWAARLMRDAPERLDALDLSEGWIADPEVLKRLPRRGAYSAASIR</sequence>
<organism evidence="1 2">
    <name type="scientific">Rubellimicrobium aerolatum</name>
    <dbReference type="NCBI Taxonomy" id="490979"/>
    <lineage>
        <taxon>Bacteria</taxon>
        <taxon>Pseudomonadati</taxon>
        <taxon>Pseudomonadota</taxon>
        <taxon>Alphaproteobacteria</taxon>
        <taxon>Rhodobacterales</taxon>
        <taxon>Roseobacteraceae</taxon>
        <taxon>Rubellimicrobium</taxon>
    </lineage>
</organism>
<accession>A0ABW0S9I1</accession>
<dbReference type="RefSeq" id="WP_209838101.1">
    <property type="nucleotide sequence ID" value="NZ_JAGGJP010000002.1"/>
</dbReference>
<reference evidence="2" key="1">
    <citation type="journal article" date="2019" name="Int. J. Syst. Evol. Microbiol.">
        <title>The Global Catalogue of Microorganisms (GCM) 10K type strain sequencing project: providing services to taxonomists for standard genome sequencing and annotation.</title>
        <authorList>
            <consortium name="The Broad Institute Genomics Platform"/>
            <consortium name="The Broad Institute Genome Sequencing Center for Infectious Disease"/>
            <person name="Wu L."/>
            <person name="Ma J."/>
        </authorList>
    </citation>
    <scope>NUCLEOTIDE SEQUENCE [LARGE SCALE GENOMIC DNA]</scope>
    <source>
        <strain evidence="2">KACC 11588</strain>
    </source>
</reference>
<keyword evidence="2" id="KW-1185">Reference proteome</keyword>
<protein>
    <submittedName>
        <fullName evidence="1">DUF429 domain-containing protein</fullName>
    </submittedName>
</protein>
<gene>
    <name evidence="1" type="ORF">ACFPOC_04040</name>
</gene>
<proteinExistence type="predicted"/>
<dbReference type="InterPro" id="IPR007362">
    <property type="entry name" value="DUF429"/>
</dbReference>
<evidence type="ECO:0000313" key="1">
    <source>
        <dbReference type="EMBL" id="MFC5565585.1"/>
    </source>
</evidence>
<comment type="caution">
    <text evidence="1">The sequence shown here is derived from an EMBL/GenBank/DDBJ whole genome shotgun (WGS) entry which is preliminary data.</text>
</comment>
<dbReference type="Proteomes" id="UP001596056">
    <property type="component" value="Unassembled WGS sequence"/>
</dbReference>